<gene>
    <name evidence="3" type="ORF">QWZ15_16855</name>
</gene>
<protein>
    <submittedName>
        <fullName evidence="3">CPBP family intramembrane metalloprotease</fullName>
        <ecNumber evidence="3">3.4.-.-</ecNumber>
    </submittedName>
</protein>
<keyword evidence="3" id="KW-0378">Hydrolase</keyword>
<feature type="transmembrane region" description="Helical" evidence="1">
    <location>
        <begin position="7"/>
        <end position="28"/>
    </location>
</feature>
<keyword evidence="1" id="KW-0812">Transmembrane</keyword>
<dbReference type="RefSeq" id="WP_163385863.1">
    <property type="nucleotide sequence ID" value="NZ_JAUFQS010000035.1"/>
</dbReference>
<evidence type="ECO:0000259" key="2">
    <source>
        <dbReference type="Pfam" id="PF02517"/>
    </source>
</evidence>
<feature type="transmembrane region" description="Helical" evidence="1">
    <location>
        <begin position="136"/>
        <end position="153"/>
    </location>
</feature>
<feature type="transmembrane region" description="Helical" evidence="1">
    <location>
        <begin position="111"/>
        <end position="129"/>
    </location>
</feature>
<keyword evidence="1" id="KW-1133">Transmembrane helix</keyword>
<name>A0ABT8C9M2_9BACT</name>
<dbReference type="EMBL" id="JAUFQS010000035">
    <property type="protein sequence ID" value="MDN3689500.1"/>
    <property type="molecule type" value="Genomic_DNA"/>
</dbReference>
<dbReference type="Pfam" id="PF02517">
    <property type="entry name" value="Rce1-like"/>
    <property type="match status" value="1"/>
</dbReference>
<sequence>MNQQMRLLGWGTLLGFGLAGLALVYFFQETPVRELLAGHWPLWIQVLLGLLAGTVSGFLARWVILRSFFEKEKVKYRNLINQWSWTPAGIVFISLCAGIGEELFFRAGLQPLLGLWTTAILFVLLHGYLNPFNWRISVYGILMVGLIAFFGYLFQQVGIVAAILAHSAFDAVLLFWLTSGEEGTEGLREAETEVQSD</sequence>
<reference evidence="4" key="1">
    <citation type="journal article" date="2019" name="Int. J. Syst. Evol. Microbiol.">
        <title>The Global Catalogue of Microorganisms (GCM) 10K type strain sequencing project: providing services to taxonomists for standard genome sequencing and annotation.</title>
        <authorList>
            <consortium name="The Broad Institute Genomics Platform"/>
            <consortium name="The Broad Institute Genome Sequencing Center for Infectious Disease"/>
            <person name="Wu L."/>
            <person name="Ma J."/>
        </authorList>
    </citation>
    <scope>NUCLEOTIDE SEQUENCE [LARGE SCALE GENOMIC DNA]</scope>
    <source>
        <strain evidence="4">CECT 7706</strain>
    </source>
</reference>
<organism evidence="3 4">
    <name type="scientific">Cyclobacterium jeungdonense</name>
    <dbReference type="NCBI Taxonomy" id="708087"/>
    <lineage>
        <taxon>Bacteria</taxon>
        <taxon>Pseudomonadati</taxon>
        <taxon>Bacteroidota</taxon>
        <taxon>Cytophagia</taxon>
        <taxon>Cytophagales</taxon>
        <taxon>Cyclobacteriaceae</taxon>
        <taxon>Cyclobacterium</taxon>
    </lineage>
</organism>
<evidence type="ECO:0000256" key="1">
    <source>
        <dbReference type="SAM" id="Phobius"/>
    </source>
</evidence>
<dbReference type="InterPro" id="IPR003675">
    <property type="entry name" value="Rce1/LyrA-like_dom"/>
</dbReference>
<accession>A0ABT8C9M2</accession>
<feature type="domain" description="CAAX prenyl protease 2/Lysostaphin resistance protein A-like" evidence="2">
    <location>
        <begin position="84"/>
        <end position="172"/>
    </location>
</feature>
<keyword evidence="3" id="KW-0482">Metalloprotease</keyword>
<proteinExistence type="predicted"/>
<keyword evidence="3" id="KW-0645">Protease</keyword>
<evidence type="ECO:0000313" key="3">
    <source>
        <dbReference type="EMBL" id="MDN3689500.1"/>
    </source>
</evidence>
<feature type="transmembrane region" description="Helical" evidence="1">
    <location>
        <begin position="85"/>
        <end position="105"/>
    </location>
</feature>
<keyword evidence="1" id="KW-0472">Membrane</keyword>
<evidence type="ECO:0000313" key="4">
    <source>
        <dbReference type="Proteomes" id="UP001236663"/>
    </source>
</evidence>
<dbReference type="EC" id="3.4.-.-" evidence="3"/>
<dbReference type="Proteomes" id="UP001236663">
    <property type="component" value="Unassembled WGS sequence"/>
</dbReference>
<feature type="transmembrane region" description="Helical" evidence="1">
    <location>
        <begin position="40"/>
        <end position="64"/>
    </location>
</feature>
<comment type="caution">
    <text evidence="3">The sequence shown here is derived from an EMBL/GenBank/DDBJ whole genome shotgun (WGS) entry which is preliminary data.</text>
</comment>
<feature type="transmembrane region" description="Helical" evidence="1">
    <location>
        <begin position="159"/>
        <end position="178"/>
    </location>
</feature>
<keyword evidence="4" id="KW-1185">Reference proteome</keyword>
<dbReference type="GO" id="GO:0008237">
    <property type="term" value="F:metallopeptidase activity"/>
    <property type="evidence" value="ECO:0007669"/>
    <property type="project" value="UniProtKB-KW"/>
</dbReference>